<dbReference type="EMBL" id="ML014509">
    <property type="protein sequence ID" value="RKO98292.1"/>
    <property type="molecule type" value="Genomic_DNA"/>
</dbReference>
<feature type="compositionally biased region" description="Polar residues" evidence="4">
    <location>
        <begin position="880"/>
        <end position="891"/>
    </location>
</feature>
<dbReference type="InterPro" id="IPR027267">
    <property type="entry name" value="AH/BAR_dom_sf"/>
</dbReference>
<keyword evidence="3" id="KW-0597">Phosphoprotein</keyword>
<feature type="region of interest" description="Disordered" evidence="4">
    <location>
        <begin position="946"/>
        <end position="971"/>
    </location>
</feature>
<organism evidence="5 6">
    <name type="scientific">Caulochytrium protostelioides</name>
    <dbReference type="NCBI Taxonomy" id="1555241"/>
    <lineage>
        <taxon>Eukaryota</taxon>
        <taxon>Fungi</taxon>
        <taxon>Fungi incertae sedis</taxon>
        <taxon>Chytridiomycota</taxon>
        <taxon>Chytridiomycota incertae sedis</taxon>
        <taxon>Chytridiomycetes</taxon>
        <taxon>Caulochytriales</taxon>
        <taxon>Caulochytriaceae</taxon>
        <taxon>Caulochytrium</taxon>
    </lineage>
</organism>
<name>A0A4P9X037_9FUNG</name>
<dbReference type="STRING" id="1555241.A0A4P9X037"/>
<dbReference type="GO" id="GO:0005737">
    <property type="term" value="C:cytoplasm"/>
    <property type="evidence" value="ECO:0007669"/>
    <property type="project" value="TreeGrafter"/>
</dbReference>
<comment type="subcellular location">
    <subcellularLocation>
        <location evidence="1">Cytoplasm</location>
    </subcellularLocation>
</comment>
<protein>
    <recommendedName>
        <fullName evidence="7">Rho-GAP domain-containing protein</fullName>
    </recommendedName>
</protein>
<sequence>MAVVAAANFRRQAPPRHHSRSRPAGTGEAAEGTPHSPCPTLPHAVHADATWTDLSDAASHAEASSAILIHGGRRLRHCRAAVAVVAAAAAAAVVRAPTPFPVRHRSALTAPTMSPPTAALSTVSTPVEPKPVVAPREVFAPVVTLLNASRADERCLCFEDWFWGSKNDPIFGINRLHENAQRGLVEVDEMATCLQAKSAAELVYAKSIQDIGQLPPKPAGFGQDESLIAQVLTSYKFSLVTQASAHLKMVQALNEGHQQVISFSERFKKSLVQEHDEIVTLCKAMLHAKIEYKRYKASYYQLCREADAAEAAAAVATPPKRASLTSPVSSFALALASARESETRLTFGGHKFAVAELNAVLAKAQQDLRPQDIRTLLGTYSQCYLGEELALSIQGQCQITQAEAQAILDDLASNNFLKLVHRRPSFYQWRKFTVDANEPPAKKARREADRVDREYRQSVRTAEAARIKLEQACIQYMRNCEAFEVERLALFDDCMRLLNDAPSDARKIAHDLAGRNRAILSHLDPIQQVQSWIEKEKTSFARMLPFVYENDQTGCTHVFGVSLEKVTNPHPPALTRCPAAIDPATCSPFISMVLDVLPTVVRRDNLTAQQQAALWMAPIAHTVEAYQIRSVVDRHRKTARRRLLASDITSSALIGATQLYLIQLPISVCPHEIYEPLKILYLSKTEQDMGTLRIGSLKSLLATLPTCYFQTLKALTIYWWGLARELECLRSDTDLAPDTQSAPNTHDASNSHNTQEPSELGNWDAGVLDKRDNVSASDLLLAQRLGLLVLRPAEADRSHTLQDKHPVRLMQDLLTLGSQIFDFEHADYHALFSTDVPVDVASDSEDDDQHGTASPTWVPSLPTSSSASNSRSQLRLASPTAPNGAQSTPTVVNTVKTSLLHWGEVSRERLGNLPTSGSLSGMLNISSMWSTVPGVLQKSNIVAVGPAPATPSATHSRPAVSEASAATTSDTLLHDQDFDAEASADMPRAGAPFPSSGAERRAAIEPPTVSTPSLHVEGTPVAAISPVSHVPHLHNPWDEVVPPLPDFTSEAKHITDMVDEILLSNLALSTDELPTPLRSEPDSFNIDHTLDVDQLHDDFADFI</sequence>
<evidence type="ECO:0000256" key="4">
    <source>
        <dbReference type="SAM" id="MobiDB-lite"/>
    </source>
</evidence>
<feature type="compositionally biased region" description="Low complexity" evidence="4">
    <location>
        <begin position="859"/>
        <end position="878"/>
    </location>
</feature>
<dbReference type="InterPro" id="IPR008936">
    <property type="entry name" value="Rho_GTPase_activation_prot"/>
</dbReference>
<gene>
    <name evidence="5" type="ORF">CXG81DRAFT_21458</name>
</gene>
<dbReference type="Gene3D" id="1.10.555.10">
    <property type="entry name" value="Rho GTPase activation protein"/>
    <property type="match status" value="1"/>
</dbReference>
<evidence type="ECO:0000313" key="5">
    <source>
        <dbReference type="EMBL" id="RKO98292.1"/>
    </source>
</evidence>
<dbReference type="GO" id="GO:0007010">
    <property type="term" value="P:cytoskeleton organization"/>
    <property type="evidence" value="ECO:0007669"/>
    <property type="project" value="TreeGrafter"/>
</dbReference>
<evidence type="ECO:0000256" key="3">
    <source>
        <dbReference type="ARBA" id="ARBA00022553"/>
    </source>
</evidence>
<dbReference type="PANTHER" id="PTHR23065">
    <property type="entry name" value="PROLINE-SERINE-THREONINE PHOSPHATASE INTERACTING PROTEIN 1"/>
    <property type="match status" value="1"/>
</dbReference>
<dbReference type="GO" id="GO:0005886">
    <property type="term" value="C:plasma membrane"/>
    <property type="evidence" value="ECO:0007669"/>
    <property type="project" value="TreeGrafter"/>
</dbReference>
<feature type="region of interest" description="Disordered" evidence="4">
    <location>
        <begin position="735"/>
        <end position="765"/>
    </location>
</feature>
<feature type="compositionally biased region" description="Polar residues" evidence="4">
    <location>
        <begin position="738"/>
        <end position="757"/>
    </location>
</feature>
<dbReference type="AlphaFoldDB" id="A0A4P9X037"/>
<dbReference type="Gene3D" id="1.20.1270.60">
    <property type="entry name" value="Arfaptin homology (AH) domain/BAR domain"/>
    <property type="match status" value="1"/>
</dbReference>
<feature type="region of interest" description="Disordered" evidence="4">
    <location>
        <begin position="840"/>
        <end position="891"/>
    </location>
</feature>
<reference evidence="6" key="1">
    <citation type="journal article" date="2018" name="Nat. Microbiol.">
        <title>Leveraging single-cell genomics to expand the fungal tree of life.</title>
        <authorList>
            <person name="Ahrendt S.R."/>
            <person name="Quandt C.A."/>
            <person name="Ciobanu D."/>
            <person name="Clum A."/>
            <person name="Salamov A."/>
            <person name="Andreopoulos B."/>
            <person name="Cheng J.F."/>
            <person name="Woyke T."/>
            <person name="Pelin A."/>
            <person name="Henrissat B."/>
            <person name="Reynolds N.K."/>
            <person name="Benny G.L."/>
            <person name="Smith M.E."/>
            <person name="James T.Y."/>
            <person name="Grigoriev I.V."/>
        </authorList>
    </citation>
    <scope>NUCLEOTIDE SEQUENCE [LARGE SCALE GENOMIC DNA]</scope>
    <source>
        <strain evidence="6">ATCC 52028</strain>
    </source>
</reference>
<evidence type="ECO:0000313" key="6">
    <source>
        <dbReference type="Proteomes" id="UP000274922"/>
    </source>
</evidence>
<evidence type="ECO:0008006" key="7">
    <source>
        <dbReference type="Google" id="ProtNLM"/>
    </source>
</evidence>
<feature type="region of interest" description="Disordered" evidence="4">
    <location>
        <begin position="7"/>
        <end position="43"/>
    </location>
</feature>
<dbReference type="SUPFAM" id="SSF103657">
    <property type="entry name" value="BAR/IMD domain-like"/>
    <property type="match status" value="1"/>
</dbReference>
<proteinExistence type="predicted"/>
<dbReference type="Proteomes" id="UP000274922">
    <property type="component" value="Unassembled WGS sequence"/>
</dbReference>
<keyword evidence="6" id="KW-1185">Reference proteome</keyword>
<accession>A0A4P9X037</accession>
<evidence type="ECO:0000256" key="1">
    <source>
        <dbReference type="ARBA" id="ARBA00004496"/>
    </source>
</evidence>
<dbReference type="OrthoDB" id="2155291at2759"/>
<dbReference type="GO" id="GO:0043226">
    <property type="term" value="C:organelle"/>
    <property type="evidence" value="ECO:0007669"/>
    <property type="project" value="UniProtKB-ARBA"/>
</dbReference>
<keyword evidence="2" id="KW-0963">Cytoplasm</keyword>
<evidence type="ECO:0000256" key="2">
    <source>
        <dbReference type="ARBA" id="ARBA00022490"/>
    </source>
</evidence>
<dbReference type="GO" id="GO:0032153">
    <property type="term" value="C:cell division site"/>
    <property type="evidence" value="ECO:0007669"/>
    <property type="project" value="TreeGrafter"/>
</dbReference>
<dbReference type="PANTHER" id="PTHR23065:SF7">
    <property type="entry name" value="NOSTRIN, ISOFORM H"/>
    <property type="match status" value="1"/>
</dbReference>